<gene>
    <name evidence="1" type="ORF">OGH68_34580</name>
</gene>
<dbReference type="RefSeq" id="WP_264249467.1">
    <property type="nucleotide sequence ID" value="NZ_CP107567.1"/>
</dbReference>
<evidence type="ECO:0000313" key="1">
    <source>
        <dbReference type="EMBL" id="UYQ66081.1"/>
    </source>
</evidence>
<reference evidence="1" key="1">
    <citation type="submission" date="2022-10" db="EMBL/GenBank/DDBJ databases">
        <title>Cytochrome P450 Catalyzes Benzene Ring Formation in the Biosynthesis of Trialkyl-Substituted Aromatic Polyketides.</title>
        <authorList>
            <person name="Zhao E."/>
            <person name="Ge H."/>
        </authorList>
    </citation>
    <scope>NUCLEOTIDE SEQUENCE</scope>
    <source>
        <strain evidence="1">NA0869</strain>
    </source>
</reference>
<accession>A0ABY6IGQ9</accession>
<dbReference type="Proteomes" id="UP001163878">
    <property type="component" value="Chromosome"/>
</dbReference>
<proteinExistence type="predicted"/>
<dbReference type="EMBL" id="CP107567">
    <property type="protein sequence ID" value="UYQ66081.1"/>
    <property type="molecule type" value="Genomic_DNA"/>
</dbReference>
<name>A0ABY6IGQ9_STRPE</name>
<protein>
    <submittedName>
        <fullName evidence="1">Uncharacterized protein</fullName>
    </submittedName>
</protein>
<dbReference type="PROSITE" id="PS50096">
    <property type="entry name" value="IQ"/>
    <property type="match status" value="1"/>
</dbReference>
<sequence>MVAVLARFRGFLARRPARTKTSGPSRRHNVFEAAATYVSACVADDEDRMNEATGWVAPDALVFGLNELACRAVTALAHERNEPVETVARDLLGLPRAERAGSN</sequence>
<keyword evidence="2" id="KW-1185">Reference proteome</keyword>
<evidence type="ECO:0000313" key="2">
    <source>
        <dbReference type="Proteomes" id="UP001163878"/>
    </source>
</evidence>
<organism evidence="1 2">
    <name type="scientific">Streptomyces peucetius</name>
    <dbReference type="NCBI Taxonomy" id="1950"/>
    <lineage>
        <taxon>Bacteria</taxon>
        <taxon>Bacillati</taxon>
        <taxon>Actinomycetota</taxon>
        <taxon>Actinomycetes</taxon>
        <taxon>Kitasatosporales</taxon>
        <taxon>Streptomycetaceae</taxon>
        <taxon>Streptomyces</taxon>
    </lineage>
</organism>